<dbReference type="InterPro" id="IPR010275">
    <property type="entry name" value="MepK"/>
</dbReference>
<keyword evidence="8" id="KW-0482">Metalloprotease</keyword>
<comment type="similarity">
    <text evidence="10">Belongs to the peptidase M15 family.</text>
</comment>
<evidence type="ECO:0000256" key="13">
    <source>
        <dbReference type="SAM" id="SignalP"/>
    </source>
</evidence>
<keyword evidence="9" id="KW-0961">Cell wall biogenesis/degradation</keyword>
<evidence type="ECO:0000256" key="2">
    <source>
        <dbReference type="ARBA" id="ARBA00004776"/>
    </source>
</evidence>
<keyword evidence="3" id="KW-0645">Protease</keyword>
<feature type="signal peptide" evidence="13">
    <location>
        <begin position="1"/>
        <end position="33"/>
    </location>
</feature>
<keyword evidence="4" id="KW-0479">Metal-binding</keyword>
<evidence type="ECO:0000256" key="7">
    <source>
        <dbReference type="ARBA" id="ARBA00022833"/>
    </source>
</evidence>
<feature type="region of interest" description="Disordered" evidence="12">
    <location>
        <begin position="316"/>
        <end position="379"/>
    </location>
</feature>
<comment type="caution">
    <text evidence="14">The sequence shown here is derived from an EMBL/GenBank/DDBJ whole genome shotgun (WGS) entry which is preliminary data.</text>
</comment>
<dbReference type="RefSeq" id="WP_174513862.1">
    <property type="nucleotide sequence ID" value="NZ_CABFMQ020000131.1"/>
</dbReference>
<gene>
    <name evidence="14" type="ORF">MPC4_70118</name>
</gene>
<organism evidence="14 15">
    <name type="scientific">Methylocella tundrae</name>
    <dbReference type="NCBI Taxonomy" id="227605"/>
    <lineage>
        <taxon>Bacteria</taxon>
        <taxon>Pseudomonadati</taxon>
        <taxon>Pseudomonadota</taxon>
        <taxon>Alphaproteobacteria</taxon>
        <taxon>Hyphomicrobiales</taxon>
        <taxon>Beijerinckiaceae</taxon>
        <taxon>Methylocella</taxon>
    </lineage>
</organism>
<comment type="cofactor">
    <cofactor evidence="1">
        <name>Zn(2+)</name>
        <dbReference type="ChEBI" id="CHEBI:29105"/>
    </cofactor>
</comment>
<feature type="region of interest" description="Disordered" evidence="12">
    <location>
        <begin position="455"/>
        <end position="491"/>
    </location>
</feature>
<dbReference type="AlphaFoldDB" id="A0A8B6MB64"/>
<feature type="compositionally biased region" description="Low complexity" evidence="12">
    <location>
        <begin position="280"/>
        <end position="293"/>
    </location>
</feature>
<feature type="region of interest" description="Disordered" evidence="12">
    <location>
        <begin position="264"/>
        <end position="295"/>
    </location>
</feature>
<evidence type="ECO:0000256" key="5">
    <source>
        <dbReference type="ARBA" id="ARBA00022729"/>
    </source>
</evidence>
<keyword evidence="15" id="KW-1185">Reference proteome</keyword>
<dbReference type="CDD" id="cd14844">
    <property type="entry name" value="Zn-DD-carboxypeptidase_like"/>
    <property type="match status" value="1"/>
</dbReference>
<keyword evidence="5 13" id="KW-0732">Signal</keyword>
<dbReference type="GO" id="GO:0046872">
    <property type="term" value="F:metal ion binding"/>
    <property type="evidence" value="ECO:0007669"/>
    <property type="project" value="UniProtKB-KW"/>
</dbReference>
<evidence type="ECO:0000256" key="4">
    <source>
        <dbReference type="ARBA" id="ARBA00022723"/>
    </source>
</evidence>
<evidence type="ECO:0000256" key="9">
    <source>
        <dbReference type="ARBA" id="ARBA00023316"/>
    </source>
</evidence>
<comment type="pathway">
    <text evidence="2">Cell wall biogenesis; cell wall polysaccharide biosynthesis.</text>
</comment>
<keyword evidence="7" id="KW-0862">Zinc</keyword>
<dbReference type="PANTHER" id="PTHR37425:SF1">
    <property type="entry name" value="OUTER MEMBRANE PROTEIN"/>
    <property type="match status" value="1"/>
</dbReference>
<dbReference type="Proteomes" id="UP000485880">
    <property type="component" value="Unassembled WGS sequence"/>
</dbReference>
<evidence type="ECO:0000256" key="3">
    <source>
        <dbReference type="ARBA" id="ARBA00022670"/>
    </source>
</evidence>
<evidence type="ECO:0000256" key="10">
    <source>
        <dbReference type="ARBA" id="ARBA00093448"/>
    </source>
</evidence>
<dbReference type="PANTHER" id="PTHR37425">
    <property type="match status" value="1"/>
</dbReference>
<evidence type="ECO:0000256" key="11">
    <source>
        <dbReference type="ARBA" id="ARBA00093666"/>
    </source>
</evidence>
<feature type="compositionally biased region" description="Low complexity" evidence="12">
    <location>
        <begin position="420"/>
        <end position="440"/>
    </location>
</feature>
<evidence type="ECO:0000313" key="15">
    <source>
        <dbReference type="Proteomes" id="UP000485880"/>
    </source>
</evidence>
<feature type="chain" id="PRO_5032888357" description="Murein endopeptidase K" evidence="13">
    <location>
        <begin position="34"/>
        <end position="592"/>
    </location>
</feature>
<dbReference type="InterPro" id="IPR009045">
    <property type="entry name" value="Zn_M74/Hedgehog-like"/>
</dbReference>
<dbReference type="GO" id="GO:0008237">
    <property type="term" value="F:metallopeptidase activity"/>
    <property type="evidence" value="ECO:0007669"/>
    <property type="project" value="UniProtKB-KW"/>
</dbReference>
<dbReference type="SUPFAM" id="SSF55166">
    <property type="entry name" value="Hedgehog/DD-peptidase"/>
    <property type="match status" value="1"/>
</dbReference>
<dbReference type="EMBL" id="CABFMQ020000131">
    <property type="protein sequence ID" value="VTZ52230.1"/>
    <property type="molecule type" value="Genomic_DNA"/>
</dbReference>
<evidence type="ECO:0000256" key="6">
    <source>
        <dbReference type="ARBA" id="ARBA00022801"/>
    </source>
</evidence>
<reference evidence="14 15" key="1">
    <citation type="submission" date="2019-05" db="EMBL/GenBank/DDBJ databases">
        <authorList>
            <person name="Farhan Ul Haque M."/>
        </authorList>
    </citation>
    <scope>NUCLEOTIDE SEQUENCE [LARGE SCALE GENOMIC DNA]</scope>
    <source>
        <strain evidence="14">2</strain>
    </source>
</reference>
<protein>
    <recommendedName>
        <fullName evidence="11">Murein endopeptidase K</fullName>
    </recommendedName>
</protein>
<evidence type="ECO:0000256" key="12">
    <source>
        <dbReference type="SAM" id="MobiDB-lite"/>
    </source>
</evidence>
<keyword evidence="6" id="KW-0378">Hydrolase</keyword>
<feature type="region of interest" description="Disordered" evidence="12">
    <location>
        <begin position="384"/>
        <end position="403"/>
    </location>
</feature>
<feature type="compositionally biased region" description="Low complexity" evidence="12">
    <location>
        <begin position="316"/>
        <end position="343"/>
    </location>
</feature>
<feature type="region of interest" description="Disordered" evidence="12">
    <location>
        <begin position="420"/>
        <end position="442"/>
    </location>
</feature>
<feature type="compositionally biased region" description="Pro residues" evidence="12">
    <location>
        <begin position="344"/>
        <end position="354"/>
    </location>
</feature>
<sequence>MRLARPRITLGKQARRAAAVYVATLLSSFFVSSSTETAVANGDTRTLNLYHSHTGESIQATFRVNGSYDPAVLAQLNHFLRDWRNNDETHMDPRLFDVIWEVYRTAGATQPVVVYSAYRSPETNAMLRARSHAVAEYSQHILGKAMDTTMPGMSMEQIREIGMRLQRGGVGYYPRENFVHLDVGNVRYWPRMSYEQLARIFPDGKSVDLAADGRALPRYEEARAEITARGGVASDVPQPQGGGGGLFAWLFGNHDREEEAIARREAAPGRGPTQVASLDGAGAAASSPPARMTAAERRAARAAAKDAPALAAIAASNPPDAKPAAPANATQVAALAQPAARAPEPSPAPVPTPVPREKDAAADQDAGAPAKDLKKDKAEKTIVAEAPLPPSRPMDLVAYADVPTPPSRPEALLRVASLAPQTSQDAGAAAAAKTAAKPDAISPLARAASLPVVITRGPKDQPGLPSSVLGYAASPDTAPRPRRTLSRDDKAPEIISARLDRSNYNELTSEAPTAETPPQSVLGQAITGLRQAARIIPDALSAMPLAGYKMAFSAASSMLDSAHFTKGPATSEQAQALNRVSIVDASKNPPAQ</sequence>
<evidence type="ECO:0000256" key="1">
    <source>
        <dbReference type="ARBA" id="ARBA00001947"/>
    </source>
</evidence>
<evidence type="ECO:0000256" key="8">
    <source>
        <dbReference type="ARBA" id="ARBA00023049"/>
    </source>
</evidence>
<dbReference type="GO" id="GO:0071555">
    <property type="term" value="P:cell wall organization"/>
    <property type="evidence" value="ECO:0007669"/>
    <property type="project" value="UniProtKB-KW"/>
</dbReference>
<dbReference type="Pfam" id="PF05951">
    <property type="entry name" value="Peptidase_M15_2"/>
    <property type="match status" value="1"/>
</dbReference>
<dbReference type="GO" id="GO:0006508">
    <property type="term" value="P:proteolysis"/>
    <property type="evidence" value="ECO:0007669"/>
    <property type="project" value="UniProtKB-KW"/>
</dbReference>
<accession>A0A8B6MB64</accession>
<dbReference type="Gene3D" id="3.30.1380.10">
    <property type="match status" value="1"/>
</dbReference>
<evidence type="ECO:0000313" key="14">
    <source>
        <dbReference type="EMBL" id="VTZ52230.1"/>
    </source>
</evidence>
<proteinExistence type="inferred from homology"/>
<name>A0A8B6MB64_METTU</name>